<dbReference type="AlphaFoldDB" id="A0A8J2K2B1"/>
<organism evidence="1 2">
    <name type="scientific">Allacma fusca</name>
    <dbReference type="NCBI Taxonomy" id="39272"/>
    <lineage>
        <taxon>Eukaryota</taxon>
        <taxon>Metazoa</taxon>
        <taxon>Ecdysozoa</taxon>
        <taxon>Arthropoda</taxon>
        <taxon>Hexapoda</taxon>
        <taxon>Collembola</taxon>
        <taxon>Symphypleona</taxon>
        <taxon>Sminthuridae</taxon>
        <taxon>Allacma</taxon>
    </lineage>
</organism>
<protein>
    <submittedName>
        <fullName evidence="1">Uncharacterized protein</fullName>
    </submittedName>
</protein>
<feature type="non-terminal residue" evidence="1">
    <location>
        <position position="1"/>
    </location>
</feature>
<keyword evidence="2" id="KW-1185">Reference proteome</keyword>
<evidence type="ECO:0000313" key="2">
    <source>
        <dbReference type="Proteomes" id="UP000708208"/>
    </source>
</evidence>
<dbReference type="OrthoDB" id="7492809at2759"/>
<dbReference type="Proteomes" id="UP000708208">
    <property type="component" value="Unassembled WGS sequence"/>
</dbReference>
<sequence length="174" mass="20349">MTHYVEEDVILISSDSEDENLGLPRVVDIWEVNRMKYGAKAKLSRKLRLLIQLLLRETPKSSLRKLLDFLNSTRQRQGGKLSQHKPEGETPEELVKRANYEYVVRVEKHLAKMEKAIEEYGQQDVDLSDEKNSSYLVRARVINRYMDNYKIICRKMGCNSFTGRPVEKRFTLKG</sequence>
<name>A0A8J2K2B1_9HEXA</name>
<gene>
    <name evidence="1" type="ORF">AFUS01_LOCUS7739</name>
</gene>
<accession>A0A8J2K2B1</accession>
<proteinExistence type="predicted"/>
<comment type="caution">
    <text evidence="1">The sequence shown here is derived from an EMBL/GenBank/DDBJ whole genome shotgun (WGS) entry which is preliminary data.</text>
</comment>
<evidence type="ECO:0000313" key="1">
    <source>
        <dbReference type="EMBL" id="CAG7718343.1"/>
    </source>
</evidence>
<dbReference type="EMBL" id="CAJVCH010052728">
    <property type="protein sequence ID" value="CAG7718343.1"/>
    <property type="molecule type" value="Genomic_DNA"/>
</dbReference>
<reference evidence="1" key="1">
    <citation type="submission" date="2021-06" db="EMBL/GenBank/DDBJ databases">
        <authorList>
            <person name="Hodson N. C."/>
            <person name="Mongue J. A."/>
            <person name="Jaron S. K."/>
        </authorList>
    </citation>
    <scope>NUCLEOTIDE SEQUENCE</scope>
</reference>